<keyword evidence="6" id="KW-1185">Reference proteome</keyword>
<evidence type="ECO:0000313" key="6">
    <source>
        <dbReference type="Proteomes" id="UP000179627"/>
    </source>
</evidence>
<dbReference type="PANTHER" id="PTHR30461:SF2">
    <property type="entry name" value="SERINE RECOMBINASE PINE-RELATED"/>
    <property type="match status" value="1"/>
</dbReference>
<dbReference type="OrthoDB" id="4546548at2"/>
<evidence type="ECO:0008006" key="7">
    <source>
        <dbReference type="Google" id="ProtNLM"/>
    </source>
</evidence>
<dbReference type="Proteomes" id="UP000179627">
    <property type="component" value="Unassembled WGS sequence"/>
</dbReference>
<keyword evidence="3" id="KW-0175">Coiled coil</keyword>
<keyword evidence="1" id="KW-0238">DNA-binding</keyword>
<protein>
    <recommendedName>
        <fullName evidence="7">Recombinase zinc beta ribbon domain-containing protein</fullName>
    </recommendedName>
</protein>
<sequence length="365" mass="40183">MPCSRTLLDEVWWAKPGRPRSKKGAGEYGGHVVTGKCGEPVLIQLDPLITEERFEALQRALAEKATGVREPDHTYPLSLRMHSPCGSHYGGVWRRDRDLRQYRCSRRKWRADGGPRCDCVRLNSGEVEGRVWGAVSDLLRRPEKLIELASDYLGLRASAVVVERDHLEAVGRRIASLERALVRATKAALMADSDDERRALDEAKAQIGDDLTAARSHEQTLQQWRADTRAESNRMRDLWALAERAATRLGGMGLTEQAEVLRLLDVKVKVLNNTPSPQIEITGTVPHEKLLGALSPDAAAGDPDGEIPRCTTLSDETGLVGAFTGSPIRPQAGDEGCEGGQRGVVGWPAWAGGGPGRHRRRHRLR</sequence>
<dbReference type="AlphaFoldDB" id="A0A1S1RCF1"/>
<name>A0A1S1RCF1_9ACTN</name>
<comment type="caution">
    <text evidence="5">The sequence shown here is derived from an EMBL/GenBank/DDBJ whole genome shotgun (WGS) entry which is preliminary data.</text>
</comment>
<evidence type="ECO:0000313" key="5">
    <source>
        <dbReference type="EMBL" id="OHV43135.1"/>
    </source>
</evidence>
<evidence type="ECO:0000256" key="1">
    <source>
        <dbReference type="ARBA" id="ARBA00023125"/>
    </source>
</evidence>
<feature type="region of interest" description="Disordered" evidence="4">
    <location>
        <begin position="345"/>
        <end position="365"/>
    </location>
</feature>
<organism evidence="5 6">
    <name type="scientific">Parafrankia colletiae</name>
    <dbReference type="NCBI Taxonomy" id="573497"/>
    <lineage>
        <taxon>Bacteria</taxon>
        <taxon>Bacillati</taxon>
        <taxon>Actinomycetota</taxon>
        <taxon>Actinomycetes</taxon>
        <taxon>Frankiales</taxon>
        <taxon>Frankiaceae</taxon>
        <taxon>Parafrankia</taxon>
    </lineage>
</organism>
<feature type="compositionally biased region" description="Basic residues" evidence="4">
    <location>
        <begin position="356"/>
        <end position="365"/>
    </location>
</feature>
<dbReference type="InterPro" id="IPR050639">
    <property type="entry name" value="SSR_resolvase"/>
</dbReference>
<dbReference type="PANTHER" id="PTHR30461">
    <property type="entry name" value="DNA-INVERTASE FROM LAMBDOID PROPHAGE"/>
    <property type="match status" value="1"/>
</dbReference>
<accession>A0A1S1RCF1</accession>
<evidence type="ECO:0000256" key="2">
    <source>
        <dbReference type="ARBA" id="ARBA00023172"/>
    </source>
</evidence>
<proteinExistence type="predicted"/>
<keyword evidence="2" id="KW-0233">DNA recombination</keyword>
<evidence type="ECO:0000256" key="4">
    <source>
        <dbReference type="SAM" id="MobiDB-lite"/>
    </source>
</evidence>
<evidence type="ECO:0000256" key="3">
    <source>
        <dbReference type="SAM" id="Coils"/>
    </source>
</evidence>
<dbReference type="GO" id="GO:0003677">
    <property type="term" value="F:DNA binding"/>
    <property type="evidence" value="ECO:0007669"/>
    <property type="project" value="UniProtKB-KW"/>
</dbReference>
<dbReference type="RefSeq" id="WP_071082711.1">
    <property type="nucleotide sequence ID" value="NZ_MBLM01000036.1"/>
</dbReference>
<dbReference type="EMBL" id="MBLM01000036">
    <property type="protein sequence ID" value="OHV43135.1"/>
    <property type="molecule type" value="Genomic_DNA"/>
</dbReference>
<gene>
    <name evidence="5" type="ORF">CC117_10935</name>
</gene>
<dbReference type="GO" id="GO:0000150">
    <property type="term" value="F:DNA strand exchange activity"/>
    <property type="evidence" value="ECO:0007669"/>
    <property type="project" value="TreeGrafter"/>
</dbReference>
<dbReference type="Gene3D" id="3.90.1750.20">
    <property type="entry name" value="Putative Large Serine Recombinase, Chain B, Domain 2"/>
    <property type="match status" value="1"/>
</dbReference>
<feature type="coiled-coil region" evidence="3">
    <location>
        <begin position="167"/>
        <end position="206"/>
    </location>
</feature>
<reference evidence="6" key="1">
    <citation type="submission" date="2016-07" db="EMBL/GenBank/DDBJ databases">
        <title>Sequence Frankia sp. strain CcI1.17.</title>
        <authorList>
            <person name="Ghodhbane-Gtari F."/>
            <person name="Swanson E."/>
            <person name="Gueddou A."/>
            <person name="Morris K."/>
            <person name="Hezbri K."/>
            <person name="Ktari A."/>
            <person name="Nouioui I."/>
            <person name="Abebe-Akele F."/>
            <person name="Simpson S."/>
            <person name="Thomas K."/>
            <person name="Gtari M."/>
            <person name="Tisa L.S."/>
            <person name="Hurst S."/>
        </authorList>
    </citation>
    <scope>NUCLEOTIDE SEQUENCE [LARGE SCALE GENOMIC DNA]</scope>
    <source>
        <strain evidence="6">Cc1.17</strain>
    </source>
</reference>
<dbReference type="InterPro" id="IPR038109">
    <property type="entry name" value="DNA_bind_recomb_sf"/>
</dbReference>